<gene>
    <name evidence="5" type="primary">rpsR</name>
    <name evidence="8" type="ORF">HMPREF9193_00906</name>
</gene>
<keyword evidence="3 5" id="KW-0687">Ribonucleoprotein</keyword>
<feature type="region of interest" description="Disordered" evidence="7">
    <location>
        <begin position="1"/>
        <end position="61"/>
    </location>
</feature>
<comment type="function">
    <text evidence="5">Binds as a heterodimer with protein bS6 to the central domain of the 16S rRNA, where it helps stabilize the platform of the 30S subunit.</text>
</comment>
<dbReference type="PANTHER" id="PTHR13479">
    <property type="entry name" value="30S RIBOSOMAL PROTEIN S18"/>
    <property type="match status" value="1"/>
</dbReference>
<dbReference type="EMBL" id="AWVH01000025">
    <property type="protein sequence ID" value="ERJ93437.1"/>
    <property type="molecule type" value="Genomic_DNA"/>
</dbReference>
<evidence type="ECO:0000256" key="6">
    <source>
        <dbReference type="RuleBase" id="RU003910"/>
    </source>
</evidence>
<evidence type="ECO:0000256" key="2">
    <source>
        <dbReference type="ARBA" id="ARBA00022980"/>
    </source>
</evidence>
<accession>A0ABN0NZG4</accession>
<reference evidence="8 9" key="1">
    <citation type="submission" date="2013-08" db="EMBL/GenBank/DDBJ databases">
        <authorList>
            <person name="Weinstock G."/>
            <person name="Sodergren E."/>
            <person name="Wylie T."/>
            <person name="Fulton L."/>
            <person name="Fulton R."/>
            <person name="Fronick C."/>
            <person name="O'Laughlin M."/>
            <person name="Godfrey J."/>
            <person name="Miner T."/>
            <person name="Herter B."/>
            <person name="Appelbaum E."/>
            <person name="Cordes M."/>
            <person name="Lek S."/>
            <person name="Wollam A."/>
            <person name="Pepin K.H."/>
            <person name="Palsikar V.B."/>
            <person name="Mitreva M."/>
            <person name="Wilson R.K."/>
        </authorList>
    </citation>
    <scope>NUCLEOTIDE SEQUENCE [LARGE SCALE GENOMIC DNA]</scope>
    <source>
        <strain evidence="8 9">ATCC 700332</strain>
    </source>
</reference>
<keyword evidence="5" id="KW-0694">RNA-binding</keyword>
<evidence type="ECO:0000256" key="7">
    <source>
        <dbReference type="SAM" id="MobiDB-lite"/>
    </source>
</evidence>
<evidence type="ECO:0000256" key="3">
    <source>
        <dbReference type="ARBA" id="ARBA00023274"/>
    </source>
</evidence>
<dbReference type="Gene3D" id="4.10.640.10">
    <property type="entry name" value="Ribosomal protein S18"/>
    <property type="match status" value="1"/>
</dbReference>
<keyword evidence="2 5" id="KW-0689">Ribosomal protein</keyword>
<dbReference type="HAMAP" id="MF_00270">
    <property type="entry name" value="Ribosomal_bS18"/>
    <property type="match status" value="1"/>
</dbReference>
<dbReference type="InterPro" id="IPR036870">
    <property type="entry name" value="Ribosomal_bS18_sf"/>
</dbReference>
<feature type="compositionally biased region" description="Basic and acidic residues" evidence="7">
    <location>
        <begin position="12"/>
        <end position="28"/>
    </location>
</feature>
<name>A0ABN0NZG4_TRELE</name>
<evidence type="ECO:0000256" key="4">
    <source>
        <dbReference type="ARBA" id="ARBA00035141"/>
    </source>
</evidence>
<keyword evidence="9" id="KW-1185">Reference proteome</keyword>
<dbReference type="SUPFAM" id="SSF46911">
    <property type="entry name" value="Ribosomal protein S18"/>
    <property type="match status" value="1"/>
</dbReference>
<comment type="similarity">
    <text evidence="1 5 6">Belongs to the bacterial ribosomal protein bS18 family.</text>
</comment>
<comment type="subunit">
    <text evidence="5">Part of the 30S ribosomal subunit. Forms a tight heterodimer with protein bS6.</text>
</comment>
<keyword evidence="5" id="KW-0699">rRNA-binding</keyword>
<dbReference type="Pfam" id="PF01084">
    <property type="entry name" value="Ribosomal_S18"/>
    <property type="match status" value="1"/>
</dbReference>
<evidence type="ECO:0000256" key="5">
    <source>
        <dbReference type="HAMAP-Rule" id="MF_00270"/>
    </source>
</evidence>
<evidence type="ECO:0000256" key="1">
    <source>
        <dbReference type="ARBA" id="ARBA00005589"/>
    </source>
</evidence>
<feature type="compositionally biased region" description="Basic and acidic residues" evidence="7">
    <location>
        <begin position="39"/>
        <end position="59"/>
    </location>
</feature>
<protein>
    <recommendedName>
        <fullName evidence="4 5">Small ribosomal subunit protein bS18</fullName>
    </recommendedName>
</protein>
<dbReference type="InterPro" id="IPR001648">
    <property type="entry name" value="Ribosomal_bS18"/>
</dbReference>
<sequence length="131" mass="14598">MSDEIMNAADESVQKDEAATRAVSEEKAAVAAESASRTGSDESVRENDGRDGEGHDGRGKGKQFFRKKVCRFCANKVKIDYKDPDALRRFTTERGKILPRRITGTCAKHQRRLALEIKRARAICLLPFVAD</sequence>
<dbReference type="PANTHER" id="PTHR13479:SF40">
    <property type="entry name" value="SMALL RIBOSOMAL SUBUNIT PROTEIN BS18M"/>
    <property type="match status" value="1"/>
</dbReference>
<dbReference type="GO" id="GO:0005840">
    <property type="term" value="C:ribosome"/>
    <property type="evidence" value="ECO:0007669"/>
    <property type="project" value="UniProtKB-KW"/>
</dbReference>
<evidence type="ECO:0000313" key="8">
    <source>
        <dbReference type="EMBL" id="ERJ93437.1"/>
    </source>
</evidence>
<dbReference type="PROSITE" id="PS00057">
    <property type="entry name" value="RIBOSOMAL_S18"/>
    <property type="match status" value="1"/>
</dbReference>
<dbReference type="PRINTS" id="PR00974">
    <property type="entry name" value="RIBOSOMALS18"/>
</dbReference>
<dbReference type="Proteomes" id="UP000016649">
    <property type="component" value="Unassembled WGS sequence"/>
</dbReference>
<organism evidence="8 9">
    <name type="scientific">Treponema lecithinolyticum ATCC 700332</name>
    <dbReference type="NCBI Taxonomy" id="1321815"/>
    <lineage>
        <taxon>Bacteria</taxon>
        <taxon>Pseudomonadati</taxon>
        <taxon>Spirochaetota</taxon>
        <taxon>Spirochaetia</taxon>
        <taxon>Spirochaetales</taxon>
        <taxon>Treponemataceae</taxon>
        <taxon>Treponema</taxon>
    </lineage>
</organism>
<dbReference type="RefSeq" id="WP_021687121.1">
    <property type="nucleotide sequence ID" value="NZ_KI260564.1"/>
</dbReference>
<evidence type="ECO:0000313" key="9">
    <source>
        <dbReference type="Proteomes" id="UP000016649"/>
    </source>
</evidence>
<comment type="caution">
    <text evidence="8">The sequence shown here is derived from an EMBL/GenBank/DDBJ whole genome shotgun (WGS) entry which is preliminary data.</text>
</comment>
<proteinExistence type="inferred from homology"/>
<dbReference type="InterPro" id="IPR018275">
    <property type="entry name" value="Ribosomal_bS18_CS"/>
</dbReference>
<dbReference type="NCBIfam" id="TIGR00165">
    <property type="entry name" value="S18"/>
    <property type="match status" value="1"/>
</dbReference>